<dbReference type="AlphaFoldDB" id="A0A0F9Z9N7"/>
<dbReference type="VEuPathDB" id="MicrosporidiaDB:NCER_101518"/>
<accession>A0A0F9Z9N7</accession>
<comment type="caution">
    <text evidence="1">The sequence shown here is derived from an EMBL/GenBank/DDBJ whole genome shotgun (WGS) entry which is preliminary data.</text>
</comment>
<protein>
    <submittedName>
        <fullName evidence="1">Uncharacterized protein</fullName>
    </submittedName>
</protein>
<reference evidence="1 2" key="1">
    <citation type="journal article" date="2015" name="Environ. Microbiol.">
        <title>Genome analyses suggest the presence of polyploidy and recent human-driven expansions in eight global populations of the honeybee pathogen Nosema ceranae.</title>
        <authorList>
            <person name="Pelin A."/>
            <person name="Selman M."/>
            <person name="Aris-Brosou S."/>
            <person name="Farinelli L."/>
            <person name="Corradi N."/>
        </authorList>
    </citation>
    <scope>NUCLEOTIDE SEQUENCE [LARGE SCALE GENOMIC DNA]</scope>
    <source>
        <strain evidence="1 2">PA08 1199</strain>
    </source>
</reference>
<proteinExistence type="predicted"/>
<dbReference type="GeneID" id="36321111"/>
<name>A0A0F9Z9N7_9MICR</name>
<evidence type="ECO:0000313" key="1">
    <source>
        <dbReference type="EMBL" id="KKO74534.1"/>
    </source>
</evidence>
<dbReference type="VEuPathDB" id="MicrosporidiaDB:AAJ76_6200014377"/>
<keyword evidence="2" id="KW-1185">Reference proteome</keyword>
<dbReference type="EMBL" id="JPQZ01000062">
    <property type="protein sequence ID" value="KKO74534.1"/>
    <property type="molecule type" value="Genomic_DNA"/>
</dbReference>
<evidence type="ECO:0000313" key="2">
    <source>
        <dbReference type="Proteomes" id="UP000034350"/>
    </source>
</evidence>
<sequence length="437" mass="51824">MFSFFYFFTGIYNSTNNDFISTMESVVSNMNESSAKNKYQYNQTSNNSDDTNQFLEQEDFELAEIIENALDLEEELQYKNRLGSASYSPIFYTMNSQCFKDRNNETLDTSVIKKLIMDDNSKCVISEDARHSEDSFQNSFSIYNNHASNGFEFQKQCDEVLNSDKDVNDQSKNIKCKEITTYKDKIDLMNKFYYAYIEKFTRYLVSKKVLNYNLVFQNGRVQPNNKQLPNLDIFVDFCRGVLSQLKSAFDRAKNEQILISKKDFFLGNIDQKFIYKLSKAKRLYYIRKKNLNKSIEFQIKKIEEDSIFKESSCESIKELIVECNMFLKEVLKYLLSFTLTTNLQKRNLKFIYNECKDISQRITNISQTVQLECTVVIINMLIERLERPRYFLVEMNRNLLLFFNSMTYLSTNVKWLISPLKDIMDSIDKEYERREFN</sequence>
<organism evidence="1 2">
    <name type="scientific">Vairimorpha ceranae</name>
    <dbReference type="NCBI Taxonomy" id="40302"/>
    <lineage>
        <taxon>Eukaryota</taxon>
        <taxon>Fungi</taxon>
        <taxon>Fungi incertae sedis</taxon>
        <taxon>Microsporidia</taxon>
        <taxon>Nosematidae</taxon>
        <taxon>Vairimorpha</taxon>
    </lineage>
</organism>
<dbReference type="RefSeq" id="XP_024330276.1">
    <property type="nucleotide sequence ID" value="XM_024476160.1"/>
</dbReference>
<gene>
    <name evidence="1" type="ORF">AAJ76_6200014377</name>
</gene>
<dbReference type="Proteomes" id="UP000034350">
    <property type="component" value="Unassembled WGS sequence"/>
</dbReference>